<dbReference type="GO" id="GO:0015990">
    <property type="term" value="P:electron transport coupled proton transport"/>
    <property type="evidence" value="ECO:0007669"/>
    <property type="project" value="TreeGrafter"/>
</dbReference>
<feature type="transmembrane region" description="Helical" evidence="7">
    <location>
        <begin position="46"/>
        <end position="68"/>
    </location>
</feature>
<dbReference type="GO" id="GO:0015078">
    <property type="term" value="F:proton transmembrane transporter activity"/>
    <property type="evidence" value="ECO:0007669"/>
    <property type="project" value="TreeGrafter"/>
</dbReference>
<dbReference type="GO" id="GO:0009486">
    <property type="term" value="F:cytochrome bo3 ubiquinol oxidase activity"/>
    <property type="evidence" value="ECO:0007669"/>
    <property type="project" value="TreeGrafter"/>
</dbReference>
<dbReference type="Proteomes" id="UP000027931">
    <property type="component" value="Unassembled WGS sequence"/>
</dbReference>
<dbReference type="PANTHER" id="PTHR36835">
    <property type="entry name" value="CYTOCHROME BO(3) UBIQUINOL OXIDASE SUBUNIT 4"/>
    <property type="match status" value="1"/>
</dbReference>
<dbReference type="eggNOG" id="COG3125">
    <property type="taxonomic scope" value="Bacteria"/>
</dbReference>
<evidence type="ECO:0000256" key="6">
    <source>
        <dbReference type="ARBA" id="ARBA00023136"/>
    </source>
</evidence>
<evidence type="ECO:0000256" key="2">
    <source>
        <dbReference type="ARBA" id="ARBA00008079"/>
    </source>
</evidence>
<gene>
    <name evidence="8" type="ORF">EL26_06630</name>
</gene>
<evidence type="ECO:0000256" key="1">
    <source>
        <dbReference type="ARBA" id="ARBA00004651"/>
    </source>
</evidence>
<keyword evidence="6 7" id="KW-0472">Membrane</keyword>
<dbReference type="GO" id="GO:0005886">
    <property type="term" value="C:plasma membrane"/>
    <property type="evidence" value="ECO:0007669"/>
    <property type="project" value="UniProtKB-SubCell"/>
</dbReference>
<sequence length="110" mass="12107">MSNHGHDPARVHAHGSTGQYVTGYLISLVLTIIPLLFVLTHSLSRTGLVVTIMVTAVLQFFVQLFLFMHIRQKQDGGPHWHGMGMVLGVVIALTIVGGSIWVMSFNEQVQ</sequence>
<comment type="similarity">
    <text evidence="2">Belongs to the cytochrome c oxidase bacterial subunit 4 family.</text>
</comment>
<dbReference type="EMBL" id="JMIR01000006">
    <property type="protein sequence ID" value="KEO84135.1"/>
    <property type="molecule type" value="Genomic_DNA"/>
</dbReference>
<dbReference type="AlphaFoldDB" id="A0A074LU98"/>
<dbReference type="RefSeq" id="WP_038085761.1">
    <property type="nucleotide sequence ID" value="NZ_JMIR01000006.1"/>
</dbReference>
<evidence type="ECO:0000256" key="4">
    <source>
        <dbReference type="ARBA" id="ARBA00022692"/>
    </source>
</evidence>
<organism evidence="8 9">
    <name type="scientific">Tumebacillus flagellatus</name>
    <dbReference type="NCBI Taxonomy" id="1157490"/>
    <lineage>
        <taxon>Bacteria</taxon>
        <taxon>Bacillati</taxon>
        <taxon>Bacillota</taxon>
        <taxon>Bacilli</taxon>
        <taxon>Bacillales</taxon>
        <taxon>Alicyclobacillaceae</taxon>
        <taxon>Tumebacillus</taxon>
    </lineage>
</organism>
<keyword evidence="4 7" id="KW-0812">Transmembrane</keyword>
<keyword evidence="9" id="KW-1185">Reference proteome</keyword>
<keyword evidence="5 7" id="KW-1133">Transmembrane helix</keyword>
<accession>A0A074LU98</accession>
<reference evidence="8 9" key="1">
    <citation type="journal article" date="2013" name="Int. J. Syst. Evol. Microbiol.">
        <title>Tumebacillus flagellatus sp. nov., an alpha-amylase/pullulanase-producing bacterium isolated from cassava wastewater.</title>
        <authorList>
            <person name="Wang Q."/>
            <person name="Xie N."/>
            <person name="Qin Y."/>
            <person name="Shen N."/>
            <person name="Zhu J."/>
            <person name="Mi H."/>
            <person name="Huang R."/>
        </authorList>
    </citation>
    <scope>NUCLEOTIDE SEQUENCE [LARGE SCALE GENOMIC DNA]</scope>
    <source>
        <strain evidence="8 9">GST4</strain>
    </source>
</reference>
<dbReference type="PANTHER" id="PTHR36835:SF1">
    <property type="entry name" value="CYTOCHROME BO(3) UBIQUINOL OXIDASE SUBUNIT 4"/>
    <property type="match status" value="1"/>
</dbReference>
<dbReference type="Pfam" id="PF03626">
    <property type="entry name" value="COX4_pro"/>
    <property type="match status" value="1"/>
</dbReference>
<dbReference type="GO" id="GO:0009319">
    <property type="term" value="C:cytochrome o ubiquinol oxidase complex"/>
    <property type="evidence" value="ECO:0007669"/>
    <property type="project" value="TreeGrafter"/>
</dbReference>
<evidence type="ECO:0000256" key="5">
    <source>
        <dbReference type="ARBA" id="ARBA00022989"/>
    </source>
</evidence>
<comment type="subcellular location">
    <subcellularLocation>
        <location evidence="1">Cell membrane</location>
        <topology evidence="1">Multi-pass membrane protein</topology>
    </subcellularLocation>
</comment>
<dbReference type="GO" id="GO:0019646">
    <property type="term" value="P:aerobic electron transport chain"/>
    <property type="evidence" value="ECO:0007669"/>
    <property type="project" value="TreeGrafter"/>
</dbReference>
<evidence type="ECO:0000313" key="9">
    <source>
        <dbReference type="Proteomes" id="UP000027931"/>
    </source>
</evidence>
<dbReference type="STRING" id="1157490.EL26_06630"/>
<comment type="caution">
    <text evidence="8">The sequence shown here is derived from an EMBL/GenBank/DDBJ whole genome shotgun (WGS) entry which is preliminary data.</text>
</comment>
<evidence type="ECO:0000313" key="8">
    <source>
        <dbReference type="EMBL" id="KEO84135.1"/>
    </source>
</evidence>
<evidence type="ECO:0000256" key="3">
    <source>
        <dbReference type="ARBA" id="ARBA00022475"/>
    </source>
</evidence>
<feature type="transmembrane region" description="Helical" evidence="7">
    <location>
        <begin position="80"/>
        <end position="103"/>
    </location>
</feature>
<feature type="transmembrane region" description="Helical" evidence="7">
    <location>
        <begin position="21"/>
        <end position="40"/>
    </location>
</feature>
<evidence type="ECO:0000256" key="7">
    <source>
        <dbReference type="SAM" id="Phobius"/>
    </source>
</evidence>
<keyword evidence="3" id="KW-1003">Cell membrane</keyword>
<proteinExistence type="inferred from homology"/>
<name>A0A074LU98_9BACL</name>
<dbReference type="InterPro" id="IPR050968">
    <property type="entry name" value="Cytochrome_c_oxidase_bac_sub4"/>
</dbReference>
<dbReference type="OrthoDB" id="2375888at2"/>
<dbReference type="InterPro" id="IPR005171">
    <property type="entry name" value="Cyt_c_oxidase_su4_prok"/>
</dbReference>
<protein>
    <submittedName>
        <fullName evidence="8">Heme transporter CcmD</fullName>
    </submittedName>
</protein>